<feature type="transmembrane region" description="Helical" evidence="6">
    <location>
        <begin position="385"/>
        <end position="416"/>
    </location>
</feature>
<evidence type="ECO:0000256" key="2">
    <source>
        <dbReference type="ARBA" id="ARBA00022475"/>
    </source>
</evidence>
<dbReference type="PANTHER" id="PTHR30572">
    <property type="entry name" value="MEMBRANE COMPONENT OF TRANSPORTER-RELATED"/>
    <property type="match status" value="1"/>
</dbReference>
<dbReference type="OrthoDB" id="5933722at2"/>
<comment type="caution">
    <text evidence="9">The sequence shown here is derived from an EMBL/GenBank/DDBJ whole genome shotgun (WGS) entry which is preliminary data.</text>
</comment>
<dbReference type="PANTHER" id="PTHR30572:SF18">
    <property type="entry name" value="ABC-TYPE MACROLIDE FAMILY EXPORT SYSTEM PERMEASE COMPONENT 2"/>
    <property type="match status" value="1"/>
</dbReference>
<feature type="transmembrane region" description="Helical" evidence="6">
    <location>
        <begin position="291"/>
        <end position="313"/>
    </location>
</feature>
<keyword evidence="2" id="KW-1003">Cell membrane</keyword>
<dbReference type="AlphaFoldDB" id="A0A4Q5M5F5"/>
<sequence length="805" mass="90429">MIRNYLKIAFRSLVRNKSYASINAIGLAVGIAACLLLFLIVQFESSFDNFHTKKERIYQVVSEFHYGGISYGGGSPMPVPLAMRTDYPQLEKVAGIAETGAQVNIYDPKTQTIEKKFKDEGGMFYAEPEFFEMFDFPLISGNPKTMLSEPYTAILTQEMAEKFFGDWKSAIGKTFTRDNEKEPYRVTGVLKNIPKNTDFPLKIVLSYKNFLINQKGNANDWESVSGSWNCFILLPPQMSEKQFNALMPDFEKKHKTAEQRSRVRNFIRPLSELHYDSRFGNFAHHTISPEMIWVLELIGAFLLLVACVNFINLATAQAVNRSKEVGVRKALGSNKSQLRSQFLGESALITLMSVLVALLLAQITLPFLNNLLHYPLSLSFIDNPFIVLFLVVVSIVVIFLSGFYPALVISSFNPILALKSKVTAKSIGGISLRRGLVVSQFVIAQFLIIATLVVVSQMNYFQTASMGFDKEAIVRVPIPNDSLGQTKYDLLKTQIQQETGVKSVSIAFRLPADDNQWNSPFQYDHRPKDTDFSAFLNWADADYFKTFDLKFVAGKAYSPSDTVQGYVVNETMVKKLGAKNADEVLGKEINFWGGKMKAPIVGVIKDYHATSLHGAIPPLVIASNKNFFGTMGVKLQMQNMQSGLASIEKIWSKLFPNYLYEYQFLDKSIESFYQQERQLSILYEIFAGIAIFISCLGLYGLVSFMAVQRTKEVGIRKTLGASVGHIVYLFSKEFTLLIGIAFLIAAPVGYYFMNNWLKQFEYKIDLGVGIFLLAIFGSIIIAWLTVSYQAIKAALVNPIKSLRSE</sequence>
<feature type="transmembrane region" description="Helical" evidence="6">
    <location>
        <begin position="20"/>
        <end position="41"/>
    </location>
</feature>
<evidence type="ECO:0000256" key="1">
    <source>
        <dbReference type="ARBA" id="ARBA00004651"/>
    </source>
</evidence>
<feature type="domain" description="ABC3 transporter permease C-terminal" evidence="7">
    <location>
        <begin position="685"/>
        <end position="794"/>
    </location>
</feature>
<evidence type="ECO:0000259" key="8">
    <source>
        <dbReference type="Pfam" id="PF12704"/>
    </source>
</evidence>
<evidence type="ECO:0000256" key="5">
    <source>
        <dbReference type="ARBA" id="ARBA00023136"/>
    </source>
</evidence>
<keyword evidence="10" id="KW-1185">Reference proteome</keyword>
<dbReference type="GO" id="GO:0022857">
    <property type="term" value="F:transmembrane transporter activity"/>
    <property type="evidence" value="ECO:0007669"/>
    <property type="project" value="TreeGrafter"/>
</dbReference>
<dbReference type="PROSITE" id="PS51257">
    <property type="entry name" value="PROKAR_LIPOPROTEIN"/>
    <property type="match status" value="1"/>
</dbReference>
<dbReference type="EMBL" id="SEWF01000001">
    <property type="protein sequence ID" value="RYU97592.1"/>
    <property type="molecule type" value="Genomic_DNA"/>
</dbReference>
<feature type="transmembrane region" description="Helical" evidence="6">
    <location>
        <begin position="734"/>
        <end position="752"/>
    </location>
</feature>
<comment type="subcellular location">
    <subcellularLocation>
        <location evidence="1">Cell membrane</location>
        <topology evidence="1">Multi-pass membrane protein</topology>
    </subcellularLocation>
</comment>
<feature type="transmembrane region" description="Helical" evidence="6">
    <location>
        <begin position="764"/>
        <end position="786"/>
    </location>
</feature>
<evidence type="ECO:0000259" key="7">
    <source>
        <dbReference type="Pfam" id="PF02687"/>
    </source>
</evidence>
<reference evidence="9 10" key="1">
    <citation type="submission" date="2019-02" db="EMBL/GenBank/DDBJ databases">
        <title>Bacterial novel species Emticicia sp. 17J42-9 isolated from soil.</title>
        <authorList>
            <person name="Jung H.-Y."/>
        </authorList>
    </citation>
    <scope>NUCLEOTIDE SEQUENCE [LARGE SCALE GENOMIC DNA]</scope>
    <source>
        <strain evidence="9 10">17J42-9</strain>
    </source>
</reference>
<keyword evidence="5 6" id="KW-0472">Membrane</keyword>
<keyword evidence="3 6" id="KW-0812">Transmembrane</keyword>
<feature type="transmembrane region" description="Helical" evidence="6">
    <location>
        <begin position="342"/>
        <end position="365"/>
    </location>
</feature>
<keyword evidence="4 6" id="KW-1133">Transmembrane helix</keyword>
<evidence type="ECO:0000313" key="10">
    <source>
        <dbReference type="Proteomes" id="UP000293162"/>
    </source>
</evidence>
<organism evidence="9 10">
    <name type="scientific">Emticicia agri</name>
    <dbReference type="NCBI Taxonomy" id="2492393"/>
    <lineage>
        <taxon>Bacteria</taxon>
        <taxon>Pseudomonadati</taxon>
        <taxon>Bacteroidota</taxon>
        <taxon>Cytophagia</taxon>
        <taxon>Cytophagales</taxon>
        <taxon>Leadbetterellaceae</taxon>
        <taxon>Emticicia</taxon>
    </lineage>
</organism>
<proteinExistence type="predicted"/>
<evidence type="ECO:0000256" key="6">
    <source>
        <dbReference type="SAM" id="Phobius"/>
    </source>
</evidence>
<dbReference type="Pfam" id="PF12704">
    <property type="entry name" value="MacB_PCD"/>
    <property type="match status" value="2"/>
</dbReference>
<dbReference type="GO" id="GO:0005886">
    <property type="term" value="C:plasma membrane"/>
    <property type="evidence" value="ECO:0007669"/>
    <property type="project" value="UniProtKB-SubCell"/>
</dbReference>
<evidence type="ECO:0000256" key="3">
    <source>
        <dbReference type="ARBA" id="ARBA00022692"/>
    </source>
</evidence>
<feature type="transmembrane region" description="Helical" evidence="6">
    <location>
        <begin position="681"/>
        <end position="707"/>
    </location>
</feature>
<feature type="domain" description="MacB-like periplasmic core" evidence="8">
    <location>
        <begin position="22"/>
        <end position="243"/>
    </location>
</feature>
<dbReference type="InterPro" id="IPR050250">
    <property type="entry name" value="Macrolide_Exporter_MacB"/>
</dbReference>
<dbReference type="RefSeq" id="WP_130018919.1">
    <property type="nucleotide sequence ID" value="NZ_SEWF01000001.1"/>
</dbReference>
<accession>A0A4Q5M5F5</accession>
<gene>
    <name evidence="9" type="ORF">EWM59_00275</name>
</gene>
<dbReference type="Pfam" id="PF02687">
    <property type="entry name" value="FtsX"/>
    <property type="match status" value="2"/>
</dbReference>
<protein>
    <submittedName>
        <fullName evidence="9">ABC transporter permease</fullName>
    </submittedName>
</protein>
<name>A0A4Q5M5F5_9BACT</name>
<feature type="domain" description="ABC3 transporter permease C-terminal" evidence="7">
    <location>
        <begin position="298"/>
        <end position="414"/>
    </location>
</feature>
<feature type="transmembrane region" description="Helical" evidence="6">
    <location>
        <begin position="436"/>
        <end position="455"/>
    </location>
</feature>
<dbReference type="Proteomes" id="UP000293162">
    <property type="component" value="Unassembled WGS sequence"/>
</dbReference>
<evidence type="ECO:0000256" key="4">
    <source>
        <dbReference type="ARBA" id="ARBA00022989"/>
    </source>
</evidence>
<feature type="domain" description="MacB-like periplasmic core" evidence="8">
    <location>
        <begin position="446"/>
        <end position="611"/>
    </location>
</feature>
<dbReference type="InterPro" id="IPR025857">
    <property type="entry name" value="MacB_PCD"/>
</dbReference>
<dbReference type="InterPro" id="IPR003838">
    <property type="entry name" value="ABC3_permease_C"/>
</dbReference>
<evidence type="ECO:0000313" key="9">
    <source>
        <dbReference type="EMBL" id="RYU97592.1"/>
    </source>
</evidence>